<evidence type="ECO:0008006" key="3">
    <source>
        <dbReference type="Google" id="ProtNLM"/>
    </source>
</evidence>
<organism evidence="1 2">
    <name type="scientific">Streptococcus suis</name>
    <dbReference type="NCBI Taxonomy" id="1307"/>
    <lineage>
        <taxon>Bacteria</taxon>
        <taxon>Bacillati</taxon>
        <taxon>Bacillota</taxon>
        <taxon>Bacilli</taxon>
        <taxon>Lactobacillales</taxon>
        <taxon>Streptococcaceae</taxon>
        <taxon>Streptococcus</taxon>
    </lineage>
</organism>
<evidence type="ECO:0000313" key="2">
    <source>
        <dbReference type="Proteomes" id="UP000516797"/>
    </source>
</evidence>
<gene>
    <name evidence="1" type="ORF">SSU1300283_01912</name>
</gene>
<reference evidence="1 2" key="1">
    <citation type="submission" date="2020-07" db="EMBL/GenBank/DDBJ databases">
        <title>Complete genome sequences of Streptococcus suis pig pathogenic strain 10, 13-00283-02 and 16085/3b.</title>
        <authorList>
            <person name="Bunk B."/>
            <person name="Jakobczak B."/>
            <person name="Florian V."/>
            <person name="Dittmar D."/>
            <person name="Maeder U."/>
            <person name="Jarek M."/>
            <person name="Baums C.G."/>
            <person name="Haeussler S."/>
            <person name="Voelker U."/>
            <person name="Michalik S."/>
        </authorList>
    </citation>
    <scope>NUCLEOTIDE SEQUENCE [LARGE SCALE GENOMIC DNA]</scope>
    <source>
        <strain evidence="1 2">13-00283-02</strain>
    </source>
</reference>
<accession>A0AB37G7X9</accession>
<dbReference type="PANTHER" id="PTHR43394">
    <property type="entry name" value="ATP-DEPENDENT PERMEASE MDL1, MITOCHONDRIAL"/>
    <property type="match status" value="1"/>
</dbReference>
<sequence length="92" mass="10251">MAKRSLYIFDEVTSSVDQDNEGLIYDLIDLVVKDAIAIIITHKMKQVEQADDILFLSAEGAVTGNHATLYQTSLAYGQLVDQQRELEEAVYG</sequence>
<name>A0AB37G7X9_STRSU</name>
<dbReference type="SUPFAM" id="SSF52540">
    <property type="entry name" value="P-loop containing nucleoside triphosphate hydrolases"/>
    <property type="match status" value="1"/>
</dbReference>
<dbReference type="EMBL" id="CP058741">
    <property type="protein sequence ID" value="QOE29213.1"/>
    <property type="molecule type" value="Genomic_DNA"/>
</dbReference>
<dbReference type="PANTHER" id="PTHR43394:SF1">
    <property type="entry name" value="ATP-BINDING CASSETTE SUB-FAMILY B MEMBER 10, MITOCHONDRIAL"/>
    <property type="match status" value="1"/>
</dbReference>
<evidence type="ECO:0000313" key="1">
    <source>
        <dbReference type="EMBL" id="QOE29213.1"/>
    </source>
</evidence>
<dbReference type="AlphaFoldDB" id="A0AB37G7X9"/>
<dbReference type="Gene3D" id="3.40.50.300">
    <property type="entry name" value="P-loop containing nucleotide triphosphate hydrolases"/>
    <property type="match status" value="1"/>
</dbReference>
<dbReference type="GO" id="GO:0015421">
    <property type="term" value="F:ABC-type oligopeptide transporter activity"/>
    <property type="evidence" value="ECO:0007669"/>
    <property type="project" value="TreeGrafter"/>
</dbReference>
<proteinExistence type="predicted"/>
<protein>
    <recommendedName>
        <fullName evidence="3">ABC transporter ATP-binding protein</fullName>
    </recommendedName>
</protein>
<dbReference type="InterPro" id="IPR039421">
    <property type="entry name" value="Type_1_exporter"/>
</dbReference>
<dbReference type="RefSeq" id="WP_002939407.1">
    <property type="nucleotide sequence ID" value="NZ_CEJG01000019.1"/>
</dbReference>
<dbReference type="InterPro" id="IPR027417">
    <property type="entry name" value="P-loop_NTPase"/>
</dbReference>
<dbReference type="Proteomes" id="UP000516797">
    <property type="component" value="Chromosome"/>
</dbReference>